<dbReference type="GO" id="GO:0006281">
    <property type="term" value="P:DNA repair"/>
    <property type="evidence" value="ECO:0007669"/>
    <property type="project" value="UniProtKB-KW"/>
</dbReference>
<dbReference type="GO" id="GO:0005524">
    <property type="term" value="F:ATP binding"/>
    <property type="evidence" value="ECO:0007669"/>
    <property type="project" value="InterPro"/>
</dbReference>
<organism evidence="10 11">
    <name type="scientific">Sphaerosporella brunnea</name>
    <dbReference type="NCBI Taxonomy" id="1250544"/>
    <lineage>
        <taxon>Eukaryota</taxon>
        <taxon>Fungi</taxon>
        <taxon>Dikarya</taxon>
        <taxon>Ascomycota</taxon>
        <taxon>Pezizomycotina</taxon>
        <taxon>Pezizomycetes</taxon>
        <taxon>Pezizales</taxon>
        <taxon>Pyronemataceae</taxon>
        <taxon>Sphaerosporella</taxon>
    </lineage>
</organism>
<dbReference type="GO" id="GO:0008270">
    <property type="term" value="F:zinc ion binding"/>
    <property type="evidence" value="ECO:0007669"/>
    <property type="project" value="UniProtKB-KW"/>
</dbReference>
<keyword evidence="11" id="KW-1185">Reference proteome</keyword>
<dbReference type="EMBL" id="VXIS01000050">
    <property type="protein sequence ID" value="KAA8910105.1"/>
    <property type="molecule type" value="Genomic_DNA"/>
</dbReference>
<dbReference type="CDD" id="cd07896">
    <property type="entry name" value="Adenylation_kDNA_ligase_like"/>
    <property type="match status" value="1"/>
</dbReference>
<evidence type="ECO:0000256" key="5">
    <source>
        <dbReference type="ARBA" id="ARBA00023204"/>
    </source>
</evidence>
<evidence type="ECO:0000256" key="2">
    <source>
        <dbReference type="ARBA" id="ARBA00022598"/>
    </source>
</evidence>
<keyword evidence="4" id="KW-0227">DNA damage</keyword>
<dbReference type="InterPro" id="IPR012340">
    <property type="entry name" value="NA-bd_OB-fold"/>
</dbReference>
<dbReference type="InterPro" id="IPR050326">
    <property type="entry name" value="NAD_dep_DNA_ligaseB"/>
</dbReference>
<dbReference type="SUPFAM" id="SSF56091">
    <property type="entry name" value="DNA ligase/mRNA capping enzyme, catalytic domain"/>
    <property type="match status" value="1"/>
</dbReference>
<evidence type="ECO:0000313" key="11">
    <source>
        <dbReference type="Proteomes" id="UP000326924"/>
    </source>
</evidence>
<dbReference type="InterPro" id="IPR012310">
    <property type="entry name" value="DNA_ligase_ATP-dep_cent"/>
</dbReference>
<dbReference type="GO" id="GO:0006260">
    <property type="term" value="P:DNA replication"/>
    <property type="evidence" value="ECO:0007669"/>
    <property type="project" value="UniProtKB-KW"/>
</dbReference>
<dbReference type="InParanoid" id="A0A5J5F2E7"/>
<dbReference type="PANTHER" id="PTHR47810">
    <property type="entry name" value="DNA LIGASE"/>
    <property type="match status" value="1"/>
</dbReference>
<dbReference type="OrthoDB" id="411785at2759"/>
<comment type="caution">
    <text evidence="10">The sequence shown here is derived from an EMBL/GenBank/DDBJ whole genome shotgun (WGS) entry which is preliminary data.</text>
</comment>
<evidence type="ECO:0000259" key="9">
    <source>
        <dbReference type="PROSITE" id="PS50966"/>
    </source>
</evidence>
<evidence type="ECO:0000256" key="4">
    <source>
        <dbReference type="ARBA" id="ARBA00022763"/>
    </source>
</evidence>
<evidence type="ECO:0000256" key="6">
    <source>
        <dbReference type="PROSITE-ProRule" id="PRU00325"/>
    </source>
</evidence>
<evidence type="ECO:0000256" key="1">
    <source>
        <dbReference type="ARBA" id="ARBA00001968"/>
    </source>
</evidence>
<dbReference type="NCBIfam" id="NF006592">
    <property type="entry name" value="PRK09125.1"/>
    <property type="match status" value="1"/>
</dbReference>
<dbReference type="Gene3D" id="3.30.1490.70">
    <property type="match status" value="1"/>
</dbReference>
<dbReference type="Gene3D" id="2.40.50.140">
    <property type="entry name" value="Nucleic acid-binding proteins"/>
    <property type="match status" value="1"/>
</dbReference>
<feature type="domain" description="SWIM-type" evidence="9">
    <location>
        <begin position="32"/>
        <end position="71"/>
    </location>
</feature>
<dbReference type="PANTHER" id="PTHR47810:SF1">
    <property type="entry name" value="DNA LIGASE B"/>
    <property type="match status" value="1"/>
</dbReference>
<dbReference type="Gene3D" id="3.30.470.30">
    <property type="entry name" value="DNA ligase/mRNA capping enzyme"/>
    <property type="match status" value="1"/>
</dbReference>
<dbReference type="Pfam" id="PF14743">
    <property type="entry name" value="DNA_ligase_OB_2"/>
    <property type="match status" value="1"/>
</dbReference>
<evidence type="ECO:0000256" key="7">
    <source>
        <dbReference type="SAM" id="MobiDB-lite"/>
    </source>
</evidence>
<evidence type="ECO:0000313" key="10">
    <source>
        <dbReference type="EMBL" id="KAA8910105.1"/>
    </source>
</evidence>
<reference evidence="10 11" key="1">
    <citation type="submission" date="2019-09" db="EMBL/GenBank/DDBJ databases">
        <title>Draft genome of the ectomycorrhizal ascomycete Sphaerosporella brunnea.</title>
        <authorList>
            <consortium name="DOE Joint Genome Institute"/>
            <person name="Benucci G.M."/>
            <person name="Marozzi G."/>
            <person name="Antonielli L."/>
            <person name="Sanchez S."/>
            <person name="Marco P."/>
            <person name="Wang X."/>
            <person name="Falini L.B."/>
            <person name="Barry K."/>
            <person name="Haridas S."/>
            <person name="Lipzen A."/>
            <person name="Labutti K."/>
            <person name="Grigoriev I.V."/>
            <person name="Murat C."/>
            <person name="Martin F."/>
            <person name="Albertini E."/>
            <person name="Donnini D."/>
            <person name="Bonito G."/>
        </authorList>
    </citation>
    <scope>NUCLEOTIDE SEQUENCE [LARGE SCALE GENOMIC DNA]</scope>
    <source>
        <strain evidence="10 11">Sb_GMNB300</strain>
    </source>
</reference>
<keyword evidence="5" id="KW-0234">DNA repair</keyword>
<feature type="compositionally biased region" description="Acidic residues" evidence="7">
    <location>
        <begin position="109"/>
        <end position="122"/>
    </location>
</feature>
<proteinExistence type="predicted"/>
<dbReference type="SUPFAM" id="SSF50249">
    <property type="entry name" value="Nucleic acid-binding proteins"/>
    <property type="match status" value="1"/>
</dbReference>
<keyword evidence="3" id="KW-0235">DNA replication</keyword>
<dbReference type="InterPro" id="IPR007527">
    <property type="entry name" value="Znf_SWIM"/>
</dbReference>
<dbReference type="GO" id="GO:0003910">
    <property type="term" value="F:DNA ligase (ATP) activity"/>
    <property type="evidence" value="ECO:0007669"/>
    <property type="project" value="InterPro"/>
</dbReference>
<comment type="cofactor">
    <cofactor evidence="1">
        <name>a divalent metal cation</name>
        <dbReference type="ChEBI" id="CHEBI:60240"/>
    </cofactor>
</comment>
<dbReference type="AlphaFoldDB" id="A0A5J5F2E7"/>
<keyword evidence="2 10" id="KW-0436">Ligase</keyword>
<feature type="domain" description="ATP-dependent DNA ligase family profile" evidence="8">
    <location>
        <begin position="223"/>
        <end position="360"/>
    </location>
</feature>
<accession>A0A5J5F2E7</accession>
<dbReference type="InterPro" id="IPR029319">
    <property type="entry name" value="DNA_ligase_OB"/>
</dbReference>
<sequence>MLPLDNLLTFCQDGIKPKVLLREGETRTVQAYQLQRKGRFYTCECPSWRAAGGWPETRTCRHLISLLGGAYEEARIEQLKKTAGKQRVTEDDDVRVEVRVVKKRKPTPEDEEDEDEEEEEEMPLVKDASFKPLLAHKWDLETGQDPTNWHMSEKLDGVRAIWHGSKGTFLSREGNPFYAPPWFTKRLPRGNVMLDGELFTERGGFQDCVSIVRTQNRPDRWKFSVTYQVFDCPSMKDSPFEDRYKWLKDTFEGKGKILWVNVVEHEVCKSRKHLFEKLEEVCEQKGEGLMLRQPKSYYVQGRARSLLKVKKFFDADAVVRAHEGGSGKNVGVCGALRVEMLDDNGKPTGKMFKIGTGLSDAQRRKPPKIGAVVIYRYQELSNSGNPRFPSFVGERAD</sequence>
<keyword evidence="6" id="KW-0479">Metal-binding</keyword>
<keyword evidence="6" id="KW-0862">Zinc</keyword>
<dbReference type="Proteomes" id="UP000326924">
    <property type="component" value="Unassembled WGS sequence"/>
</dbReference>
<feature type="region of interest" description="Disordered" evidence="7">
    <location>
        <begin position="101"/>
        <end position="124"/>
    </location>
</feature>
<dbReference type="PROSITE" id="PS50966">
    <property type="entry name" value="ZF_SWIM"/>
    <property type="match status" value="1"/>
</dbReference>
<name>A0A5J5F2E7_9PEZI</name>
<evidence type="ECO:0000259" key="8">
    <source>
        <dbReference type="PROSITE" id="PS50160"/>
    </source>
</evidence>
<evidence type="ECO:0000256" key="3">
    <source>
        <dbReference type="ARBA" id="ARBA00022705"/>
    </source>
</evidence>
<dbReference type="PROSITE" id="PS50160">
    <property type="entry name" value="DNA_LIGASE_A3"/>
    <property type="match status" value="1"/>
</dbReference>
<dbReference type="CDD" id="cd08041">
    <property type="entry name" value="OBF_kDNA_ligase_like"/>
    <property type="match status" value="1"/>
</dbReference>
<dbReference type="Pfam" id="PF01068">
    <property type="entry name" value="DNA_ligase_A_M"/>
    <property type="match status" value="1"/>
</dbReference>
<dbReference type="GO" id="GO:0006310">
    <property type="term" value="P:DNA recombination"/>
    <property type="evidence" value="ECO:0007669"/>
    <property type="project" value="InterPro"/>
</dbReference>
<protein>
    <submittedName>
        <fullName evidence="10">DNA ligase/mRNA capping enzyme</fullName>
    </submittedName>
</protein>
<keyword evidence="6" id="KW-0863">Zinc-finger</keyword>
<gene>
    <name evidence="10" type="ORF">FN846DRAFT_775498</name>
</gene>